<gene>
    <name evidence="7" type="ORF">GCM10007879_04450</name>
</gene>
<evidence type="ECO:0000256" key="2">
    <source>
        <dbReference type="ARBA" id="ARBA00023235"/>
    </source>
</evidence>
<evidence type="ECO:0000313" key="8">
    <source>
        <dbReference type="Proteomes" id="UP001161405"/>
    </source>
</evidence>
<organism evidence="7 8">
    <name type="scientific">Maritalea porphyrae</name>
    <dbReference type="NCBI Taxonomy" id="880732"/>
    <lineage>
        <taxon>Bacteria</taxon>
        <taxon>Pseudomonadati</taxon>
        <taxon>Pseudomonadota</taxon>
        <taxon>Alphaproteobacteria</taxon>
        <taxon>Hyphomicrobiales</taxon>
        <taxon>Devosiaceae</taxon>
        <taxon>Maritalea</taxon>
    </lineage>
</organism>
<dbReference type="Gene3D" id="3.30.2350.10">
    <property type="entry name" value="Pseudouridine synthase"/>
    <property type="match status" value="1"/>
</dbReference>
<dbReference type="EC" id="5.4.99.-" evidence="5"/>
<dbReference type="InterPro" id="IPR006224">
    <property type="entry name" value="PsdUridine_synth_RluA-like_CS"/>
</dbReference>
<keyword evidence="4" id="KW-0694">RNA-binding</keyword>
<evidence type="ECO:0000256" key="5">
    <source>
        <dbReference type="RuleBase" id="RU362028"/>
    </source>
</evidence>
<dbReference type="PANTHER" id="PTHR21600:SF44">
    <property type="entry name" value="RIBOSOMAL LARGE SUBUNIT PSEUDOURIDINE SYNTHASE D"/>
    <property type="match status" value="1"/>
</dbReference>
<keyword evidence="2 5" id="KW-0413">Isomerase</keyword>
<keyword evidence="8" id="KW-1185">Reference proteome</keyword>
<dbReference type="PANTHER" id="PTHR21600">
    <property type="entry name" value="MITOCHONDRIAL RNA PSEUDOURIDINE SYNTHASE"/>
    <property type="match status" value="1"/>
</dbReference>
<dbReference type="EMBL" id="BSNI01000001">
    <property type="protein sequence ID" value="GLQ16196.1"/>
    <property type="molecule type" value="Genomic_DNA"/>
</dbReference>
<dbReference type="PROSITE" id="PS01129">
    <property type="entry name" value="PSI_RLU"/>
    <property type="match status" value="1"/>
</dbReference>
<dbReference type="PROSITE" id="PS50889">
    <property type="entry name" value="S4"/>
    <property type="match status" value="1"/>
</dbReference>
<reference evidence="7" key="2">
    <citation type="submission" date="2023-01" db="EMBL/GenBank/DDBJ databases">
        <title>Draft genome sequence of Maritalea porphyrae strain NBRC 107169.</title>
        <authorList>
            <person name="Sun Q."/>
            <person name="Mori K."/>
        </authorList>
    </citation>
    <scope>NUCLEOTIDE SEQUENCE</scope>
    <source>
        <strain evidence="7">NBRC 107169</strain>
    </source>
</reference>
<dbReference type="SMART" id="SM00363">
    <property type="entry name" value="S4"/>
    <property type="match status" value="1"/>
</dbReference>
<dbReference type="InterPro" id="IPR006225">
    <property type="entry name" value="PsdUridine_synth_RluC/D"/>
</dbReference>
<comment type="catalytic activity">
    <reaction evidence="5">
        <text>a uridine in RNA = a pseudouridine in RNA</text>
        <dbReference type="Rhea" id="RHEA:48348"/>
        <dbReference type="Rhea" id="RHEA-COMP:12068"/>
        <dbReference type="Rhea" id="RHEA-COMP:12069"/>
        <dbReference type="ChEBI" id="CHEBI:65314"/>
        <dbReference type="ChEBI" id="CHEBI:65315"/>
    </reaction>
</comment>
<evidence type="ECO:0000256" key="1">
    <source>
        <dbReference type="ARBA" id="ARBA00010876"/>
    </source>
</evidence>
<reference evidence="7" key="1">
    <citation type="journal article" date="2014" name="Int. J. Syst. Evol. Microbiol.">
        <title>Complete genome of a new Firmicutes species belonging to the dominant human colonic microbiota ('Ruminococcus bicirculans') reveals two chromosomes and a selective capacity to utilize plant glucans.</title>
        <authorList>
            <consortium name="NISC Comparative Sequencing Program"/>
            <person name="Wegmann U."/>
            <person name="Louis P."/>
            <person name="Goesmann A."/>
            <person name="Henrissat B."/>
            <person name="Duncan S.H."/>
            <person name="Flint H.J."/>
        </authorList>
    </citation>
    <scope>NUCLEOTIDE SEQUENCE</scope>
    <source>
        <strain evidence="7">NBRC 107169</strain>
    </source>
</reference>
<accession>A0ABQ5ULP9</accession>
<dbReference type="NCBIfam" id="TIGR00005">
    <property type="entry name" value="rluA_subfam"/>
    <property type="match status" value="1"/>
</dbReference>
<comment type="caution">
    <text evidence="7">The sequence shown here is derived from an EMBL/GenBank/DDBJ whole genome shotgun (WGS) entry which is preliminary data.</text>
</comment>
<evidence type="ECO:0000256" key="3">
    <source>
        <dbReference type="ARBA" id="ARBA00036882"/>
    </source>
</evidence>
<dbReference type="InterPro" id="IPR020103">
    <property type="entry name" value="PsdUridine_synth_cat_dom_sf"/>
</dbReference>
<dbReference type="Pfam" id="PF00849">
    <property type="entry name" value="PseudoU_synth_2"/>
    <property type="match status" value="1"/>
</dbReference>
<dbReference type="InterPro" id="IPR002942">
    <property type="entry name" value="S4_RNA-bd"/>
</dbReference>
<dbReference type="CDD" id="cd00165">
    <property type="entry name" value="S4"/>
    <property type="match status" value="1"/>
</dbReference>
<sequence length="335" mass="36519">MHLGSESELVTFLVSADDHGKRLDIVLASLLDGHSRSRCQALIKSGALSIDGATISEPKYRVKQDQQLCFVEPDPVDADPEPQDIPLEVLFEDDAIIVINKPAGMVVHPASGVERDTLVNALLFHCGDSLKGIGGVKRPGIVHRLDKDTSGVMIAAKTDEAHQSLSAQFADHGKNGPLRRTYNAFVWGVPSPEKGTIDAMIGRSPHNRTRQAIVENNGRHAITHYKTLNAYGGDKWTVSKIACQLETGRTHQIRVHLSHIGYALLGDPTYGIGFESRERNLPMTVQKSLKSLARQALHAVDLTIAHPVSNEEMHFSSPLPADMANLENCLQTADS</sequence>
<comment type="catalytic activity">
    <reaction evidence="3">
        <text>uridine(1911/1915/1917) in 23S rRNA = pseudouridine(1911/1915/1917) in 23S rRNA</text>
        <dbReference type="Rhea" id="RHEA:42524"/>
        <dbReference type="Rhea" id="RHEA-COMP:10097"/>
        <dbReference type="Rhea" id="RHEA-COMP:10098"/>
        <dbReference type="ChEBI" id="CHEBI:65314"/>
        <dbReference type="ChEBI" id="CHEBI:65315"/>
        <dbReference type="EC" id="5.4.99.23"/>
    </reaction>
</comment>
<dbReference type="InterPro" id="IPR050188">
    <property type="entry name" value="RluA_PseudoU_synthase"/>
</dbReference>
<dbReference type="Proteomes" id="UP001161405">
    <property type="component" value="Unassembled WGS sequence"/>
</dbReference>
<comment type="similarity">
    <text evidence="1 5">Belongs to the pseudouridine synthase RluA family.</text>
</comment>
<evidence type="ECO:0000259" key="6">
    <source>
        <dbReference type="SMART" id="SM00363"/>
    </source>
</evidence>
<proteinExistence type="inferred from homology"/>
<dbReference type="CDD" id="cd02869">
    <property type="entry name" value="PseudoU_synth_RluA_like"/>
    <property type="match status" value="1"/>
</dbReference>
<protein>
    <recommendedName>
        <fullName evidence="5">Pseudouridine synthase</fullName>
        <ecNumber evidence="5">5.4.99.-</ecNumber>
    </recommendedName>
</protein>
<name>A0ABQ5ULP9_9HYPH</name>
<dbReference type="SUPFAM" id="SSF55120">
    <property type="entry name" value="Pseudouridine synthase"/>
    <property type="match status" value="1"/>
</dbReference>
<dbReference type="SUPFAM" id="SSF55174">
    <property type="entry name" value="Alpha-L RNA-binding motif"/>
    <property type="match status" value="1"/>
</dbReference>
<dbReference type="Pfam" id="PF01479">
    <property type="entry name" value="S4"/>
    <property type="match status" value="1"/>
</dbReference>
<dbReference type="InterPro" id="IPR006145">
    <property type="entry name" value="PsdUridine_synth_RsuA/RluA"/>
</dbReference>
<comment type="function">
    <text evidence="5">Responsible for synthesis of pseudouridine from uracil.</text>
</comment>
<feature type="domain" description="RNA-binding S4" evidence="6">
    <location>
        <begin position="21"/>
        <end position="86"/>
    </location>
</feature>
<dbReference type="Gene3D" id="3.10.290.10">
    <property type="entry name" value="RNA-binding S4 domain"/>
    <property type="match status" value="1"/>
</dbReference>
<dbReference type="RefSeq" id="WP_284361649.1">
    <property type="nucleotide sequence ID" value="NZ_BSNI01000001.1"/>
</dbReference>
<dbReference type="InterPro" id="IPR036986">
    <property type="entry name" value="S4_RNA-bd_sf"/>
</dbReference>
<evidence type="ECO:0000256" key="4">
    <source>
        <dbReference type="PROSITE-ProRule" id="PRU00182"/>
    </source>
</evidence>
<evidence type="ECO:0000313" key="7">
    <source>
        <dbReference type="EMBL" id="GLQ16196.1"/>
    </source>
</evidence>